<keyword evidence="2" id="KW-1185">Reference proteome</keyword>
<evidence type="ECO:0000313" key="1">
    <source>
        <dbReference type="EMBL" id="KAH6628863.1"/>
    </source>
</evidence>
<protein>
    <submittedName>
        <fullName evidence="1">Uncharacterized protein</fullName>
    </submittedName>
</protein>
<sequence>MYHFTLPKPRLCSQQPGSRAHAEMPEMIFSDSASLIVLREATSYRSVASDALSKLSSVFGFDKELCGSTVYARAWRNNPRKSRECEEASRLIVPPPEEQQQKGETLGSREFNVILLGISGCSKTTLLKQMQLQIIFSNMCELAGAGDEFDSEDGTALRPFSALWSDAGWRKWLSRSPDRNIQLS</sequence>
<reference evidence="1 2" key="1">
    <citation type="journal article" date="2021" name="Nat. Commun.">
        <title>Genetic determinants of endophytism in the Arabidopsis root mycobiome.</title>
        <authorList>
            <person name="Mesny F."/>
            <person name="Miyauchi S."/>
            <person name="Thiergart T."/>
            <person name="Pickel B."/>
            <person name="Atanasova L."/>
            <person name="Karlsson M."/>
            <person name="Huettel B."/>
            <person name="Barry K.W."/>
            <person name="Haridas S."/>
            <person name="Chen C."/>
            <person name="Bauer D."/>
            <person name="Andreopoulos W."/>
            <person name="Pangilinan J."/>
            <person name="LaButti K."/>
            <person name="Riley R."/>
            <person name="Lipzen A."/>
            <person name="Clum A."/>
            <person name="Drula E."/>
            <person name="Henrissat B."/>
            <person name="Kohler A."/>
            <person name="Grigoriev I.V."/>
            <person name="Martin F.M."/>
            <person name="Hacquard S."/>
        </authorList>
    </citation>
    <scope>NUCLEOTIDE SEQUENCE [LARGE SCALE GENOMIC DNA]</scope>
    <source>
        <strain evidence="1 2">MPI-SDFR-AT-0079</strain>
    </source>
</reference>
<dbReference type="EMBL" id="JAGIZQ010000005">
    <property type="protein sequence ID" value="KAH6628863.1"/>
    <property type="molecule type" value="Genomic_DNA"/>
</dbReference>
<name>A0ACB7PA98_9PEZI</name>
<organism evidence="1 2">
    <name type="scientific">Chaetomium tenue</name>
    <dbReference type="NCBI Taxonomy" id="1854479"/>
    <lineage>
        <taxon>Eukaryota</taxon>
        <taxon>Fungi</taxon>
        <taxon>Dikarya</taxon>
        <taxon>Ascomycota</taxon>
        <taxon>Pezizomycotina</taxon>
        <taxon>Sordariomycetes</taxon>
        <taxon>Sordariomycetidae</taxon>
        <taxon>Sordariales</taxon>
        <taxon>Chaetomiaceae</taxon>
        <taxon>Chaetomium</taxon>
    </lineage>
</organism>
<evidence type="ECO:0000313" key="2">
    <source>
        <dbReference type="Proteomes" id="UP000724584"/>
    </source>
</evidence>
<dbReference type="Proteomes" id="UP000724584">
    <property type="component" value="Unassembled WGS sequence"/>
</dbReference>
<comment type="caution">
    <text evidence="1">The sequence shown here is derived from an EMBL/GenBank/DDBJ whole genome shotgun (WGS) entry which is preliminary data.</text>
</comment>
<proteinExistence type="predicted"/>
<accession>A0ACB7PA98</accession>
<gene>
    <name evidence="1" type="ORF">F5144DRAFT_594774</name>
</gene>